<protein>
    <recommendedName>
        <fullName evidence="6">ABC transporter domain-containing protein</fullName>
    </recommendedName>
</protein>
<dbReference type="AlphaFoldDB" id="X7F6T8"/>
<comment type="similarity">
    <text evidence="1">Belongs to the ABC transporter superfamily.</text>
</comment>
<dbReference type="Gene3D" id="3.40.50.300">
    <property type="entry name" value="P-loop containing nucleotide triphosphate hydrolases"/>
    <property type="match status" value="1"/>
</dbReference>
<evidence type="ECO:0000313" key="8">
    <source>
        <dbReference type="Proteomes" id="UP000023430"/>
    </source>
</evidence>
<keyword evidence="4" id="KW-0547">Nucleotide-binding</keyword>
<dbReference type="PROSITE" id="PS00211">
    <property type="entry name" value="ABC_TRANSPORTER_1"/>
    <property type="match status" value="1"/>
</dbReference>
<dbReference type="InterPro" id="IPR027417">
    <property type="entry name" value="P-loop_NTPase"/>
</dbReference>
<keyword evidence="2" id="KW-0813">Transport</keyword>
<dbReference type="STRING" id="1449351.RISW2_10815"/>
<dbReference type="SUPFAM" id="SSF52540">
    <property type="entry name" value="P-loop containing nucleoside triphosphate hydrolases"/>
    <property type="match status" value="1"/>
</dbReference>
<dbReference type="InterPro" id="IPR003593">
    <property type="entry name" value="AAA+_ATPase"/>
</dbReference>
<evidence type="ECO:0000256" key="2">
    <source>
        <dbReference type="ARBA" id="ARBA00022448"/>
    </source>
</evidence>
<reference evidence="7 8" key="1">
    <citation type="submission" date="2014-01" db="EMBL/GenBank/DDBJ databases">
        <title>Roseivivax isoporae LMG 25204 Genome Sequencing.</title>
        <authorList>
            <person name="Lai Q."/>
            <person name="Li G."/>
            <person name="Shao Z."/>
        </authorList>
    </citation>
    <scope>NUCLEOTIDE SEQUENCE [LARGE SCALE GENOMIC DNA]</scope>
    <source>
        <strain evidence="7 8">LMG 25204</strain>
    </source>
</reference>
<feature type="domain" description="ABC transporter" evidence="6">
    <location>
        <begin position="7"/>
        <end position="236"/>
    </location>
</feature>
<evidence type="ECO:0000259" key="6">
    <source>
        <dbReference type="PROSITE" id="PS50893"/>
    </source>
</evidence>
<dbReference type="InterPro" id="IPR003439">
    <property type="entry name" value="ABC_transporter-like_ATP-bd"/>
</dbReference>
<organism evidence="7 8">
    <name type="scientific">Roseivivax isoporae LMG 25204</name>
    <dbReference type="NCBI Taxonomy" id="1449351"/>
    <lineage>
        <taxon>Bacteria</taxon>
        <taxon>Pseudomonadati</taxon>
        <taxon>Pseudomonadota</taxon>
        <taxon>Alphaproteobacteria</taxon>
        <taxon>Rhodobacterales</taxon>
        <taxon>Roseobacteraceae</taxon>
        <taxon>Roseivivax</taxon>
    </lineage>
</organism>
<keyword evidence="5" id="KW-0067">ATP-binding</keyword>
<evidence type="ECO:0000256" key="1">
    <source>
        <dbReference type="ARBA" id="ARBA00005417"/>
    </source>
</evidence>
<gene>
    <name evidence="7" type="ORF">RISW2_10815</name>
</gene>
<dbReference type="InterPro" id="IPR017871">
    <property type="entry name" value="ABC_transporter-like_CS"/>
</dbReference>
<dbReference type="PROSITE" id="PS50893">
    <property type="entry name" value="ABC_TRANSPORTER_2"/>
    <property type="match status" value="1"/>
</dbReference>
<proteinExistence type="inferred from homology"/>
<evidence type="ECO:0000313" key="7">
    <source>
        <dbReference type="EMBL" id="ETX27816.1"/>
    </source>
</evidence>
<dbReference type="GO" id="GO:0005524">
    <property type="term" value="F:ATP binding"/>
    <property type="evidence" value="ECO:0007669"/>
    <property type="project" value="UniProtKB-KW"/>
</dbReference>
<dbReference type="EMBL" id="JAME01000026">
    <property type="protein sequence ID" value="ETX27816.1"/>
    <property type="molecule type" value="Genomic_DNA"/>
</dbReference>
<evidence type="ECO:0000256" key="3">
    <source>
        <dbReference type="ARBA" id="ARBA00022458"/>
    </source>
</evidence>
<evidence type="ECO:0000256" key="5">
    <source>
        <dbReference type="ARBA" id="ARBA00022840"/>
    </source>
</evidence>
<accession>X7F6T8</accession>
<dbReference type="PANTHER" id="PTHR42711">
    <property type="entry name" value="ABC TRANSPORTER ATP-BINDING PROTEIN"/>
    <property type="match status" value="1"/>
</dbReference>
<dbReference type="eggNOG" id="COG1131">
    <property type="taxonomic scope" value="Bacteria"/>
</dbReference>
<dbReference type="SMART" id="SM00382">
    <property type="entry name" value="AAA"/>
    <property type="match status" value="1"/>
</dbReference>
<comment type="caution">
    <text evidence="7">The sequence shown here is derived from an EMBL/GenBank/DDBJ whole genome shotgun (WGS) entry which is preliminary data.</text>
</comment>
<dbReference type="InterPro" id="IPR050763">
    <property type="entry name" value="ABC_transporter_ATP-binding"/>
</dbReference>
<dbReference type="PANTHER" id="PTHR42711:SF5">
    <property type="entry name" value="ABC TRANSPORTER ATP-BINDING PROTEIN NATA"/>
    <property type="match status" value="1"/>
</dbReference>
<dbReference type="GO" id="GO:0016887">
    <property type="term" value="F:ATP hydrolysis activity"/>
    <property type="evidence" value="ECO:0007669"/>
    <property type="project" value="InterPro"/>
</dbReference>
<evidence type="ECO:0000256" key="4">
    <source>
        <dbReference type="ARBA" id="ARBA00022741"/>
    </source>
</evidence>
<keyword evidence="3" id="KW-0536">Nodulation</keyword>
<dbReference type="OrthoDB" id="9778547at2"/>
<dbReference type="Pfam" id="PF00005">
    <property type="entry name" value="ABC_tran"/>
    <property type="match status" value="1"/>
</dbReference>
<dbReference type="Proteomes" id="UP000023430">
    <property type="component" value="Unassembled WGS sequence"/>
</dbReference>
<keyword evidence="8" id="KW-1185">Reference proteome</keyword>
<dbReference type="RefSeq" id="WP_043773087.1">
    <property type="nucleotide sequence ID" value="NZ_JAME01000026.1"/>
</dbReference>
<sequence>MSSAPILDARGLGRRFGGREVVAGLSLSLQEGQSLALIGPNGAGKSTTLAMLTTALRPDAGTAQVGGFDVVRQARQVRGLLGVLFQEPALDERMTPRETLRLHAALHRVPRRDVAASVADALEAAGLVEAADRPIRGFSGGMKRRLELARALMHAPRLLVLDEPTLGLDPQGRLDLWGRIGALRARGMAVLMATHVLTEAESFDRVAILDRGRLVALDTPEALKRAHAGDPAASLEDVFLALTGRALRDEAHPLRPALVRRRA</sequence>
<name>X7F6T8_9RHOB</name>